<protein>
    <submittedName>
        <fullName evidence="1">Uncharacterized protein</fullName>
    </submittedName>
</protein>
<dbReference type="RefSeq" id="WP_142766334.1">
    <property type="nucleotide sequence ID" value="NZ_CP041356.1"/>
</dbReference>
<proteinExistence type="predicted"/>
<evidence type="ECO:0000313" key="1">
    <source>
        <dbReference type="EMBL" id="QDK70748.1"/>
    </source>
</evidence>
<dbReference type="Proteomes" id="UP000315128">
    <property type="component" value="Chromosome"/>
</dbReference>
<reference evidence="1 2" key="1">
    <citation type="submission" date="2019-07" db="EMBL/GenBank/DDBJ databases">
        <title>Genome sequencing of KACC 19320.</title>
        <authorList>
            <person name="Heo J."/>
            <person name="Kim S.-J."/>
            <person name="Kim J.-S."/>
            <person name="Hong S.-B."/>
            <person name="Kwon S.-W."/>
        </authorList>
    </citation>
    <scope>NUCLEOTIDE SEQUENCE [LARGE SCALE GENOMIC DNA]</scope>
    <source>
        <strain evidence="1 2">KACC 19320</strain>
    </source>
</reference>
<accession>A0A514Z839</accession>
<organism evidence="1 2">
    <name type="scientific">Lactococcus protaetiae</name>
    <dbReference type="NCBI Taxonomy" id="2592653"/>
    <lineage>
        <taxon>Bacteria</taxon>
        <taxon>Bacillati</taxon>
        <taxon>Bacillota</taxon>
        <taxon>Bacilli</taxon>
        <taxon>Lactobacillales</taxon>
        <taxon>Streptococcaceae</taxon>
        <taxon>Lactococcus</taxon>
    </lineage>
</organism>
<name>A0A514Z839_9LACT</name>
<dbReference type="EMBL" id="CP041356">
    <property type="protein sequence ID" value="QDK70748.1"/>
    <property type="molecule type" value="Genomic_DNA"/>
</dbReference>
<evidence type="ECO:0000313" key="2">
    <source>
        <dbReference type="Proteomes" id="UP000315128"/>
    </source>
</evidence>
<dbReference type="AlphaFoldDB" id="A0A514Z839"/>
<keyword evidence="2" id="KW-1185">Reference proteome</keyword>
<dbReference type="KEGG" id="lack:FLP15_05750"/>
<gene>
    <name evidence="1" type="ORF">FLP15_05750</name>
</gene>
<sequence>MNFTAQQLDSIFKASENILRKQSEVLAERLTESYYESGLIDALRYASRYSKEKMLIASKHIDISDKQIDFICDTIQNFTYDTLYTIQRELSRYLEQNNRFSSRIVSQIFKVIEFYFDEPYQPYTRYFNKELDKFNQ</sequence>